<reference evidence="1 2" key="1">
    <citation type="journal article" date="2024" name="Plant Biotechnol. J.">
        <title>Dendrobium thyrsiflorum genome and its molecular insights into genes involved in important horticultural traits.</title>
        <authorList>
            <person name="Chen B."/>
            <person name="Wang J.Y."/>
            <person name="Zheng P.J."/>
            <person name="Li K.L."/>
            <person name="Liang Y.M."/>
            <person name="Chen X.F."/>
            <person name="Zhang C."/>
            <person name="Zhao X."/>
            <person name="He X."/>
            <person name="Zhang G.Q."/>
            <person name="Liu Z.J."/>
            <person name="Xu Q."/>
        </authorList>
    </citation>
    <scope>NUCLEOTIDE SEQUENCE [LARGE SCALE GENOMIC DNA]</scope>
    <source>
        <strain evidence="1">GZMU011</strain>
    </source>
</reference>
<dbReference type="Proteomes" id="UP001552299">
    <property type="component" value="Unassembled WGS sequence"/>
</dbReference>
<organism evidence="1 2">
    <name type="scientific">Dendrobium thyrsiflorum</name>
    <name type="common">Pinecone-like raceme dendrobium</name>
    <name type="synonym">Orchid</name>
    <dbReference type="NCBI Taxonomy" id="117978"/>
    <lineage>
        <taxon>Eukaryota</taxon>
        <taxon>Viridiplantae</taxon>
        <taxon>Streptophyta</taxon>
        <taxon>Embryophyta</taxon>
        <taxon>Tracheophyta</taxon>
        <taxon>Spermatophyta</taxon>
        <taxon>Magnoliopsida</taxon>
        <taxon>Liliopsida</taxon>
        <taxon>Asparagales</taxon>
        <taxon>Orchidaceae</taxon>
        <taxon>Epidendroideae</taxon>
        <taxon>Malaxideae</taxon>
        <taxon>Dendrobiinae</taxon>
        <taxon>Dendrobium</taxon>
    </lineage>
</organism>
<keyword evidence="2" id="KW-1185">Reference proteome</keyword>
<evidence type="ECO:0000313" key="1">
    <source>
        <dbReference type="EMBL" id="KAL0922202.1"/>
    </source>
</evidence>
<dbReference type="EMBL" id="JANQDX010000006">
    <property type="protein sequence ID" value="KAL0922202.1"/>
    <property type="molecule type" value="Genomic_DNA"/>
</dbReference>
<name>A0ABD0VAQ7_DENTH</name>
<sequence>MIRKTIVWWKSNNSWKLSGIPVLVGGRAEVRRQLVAGCNSDYSYEPGGSSAVVKESGGKRTLISFSSFSSLLGFSLASSYSPLIPGMRVPQKRTSDCQQMGRILMMFERKSGDDCWLGESLAVIGWKSDGDRWLGGNPVAVYGQGELKEIIEIALLDDVNMCGRDRENPPRISDLSEIVSERCSMTITYVEEVRSNPPGIDHPIIETQTLSNPPGIDYALIRGVECRVYPESKTIIVFLRSRLRPCPRNRSPATDYIKLVMYWKQSDIVFEVGSIGGIFLTTIAVKVAPQSTSDSHEIDAAIVDSANDRGRKDHSRVTRVERIVVGGQRRSQRQLSGDGGWKDHNRHSTEVRRTVIDGQRRLYISQPVLQVAYNCVTRHEEK</sequence>
<gene>
    <name evidence="1" type="ORF">M5K25_006171</name>
</gene>
<evidence type="ECO:0000313" key="2">
    <source>
        <dbReference type="Proteomes" id="UP001552299"/>
    </source>
</evidence>
<protein>
    <submittedName>
        <fullName evidence="1">Uncharacterized protein</fullName>
    </submittedName>
</protein>
<dbReference type="AlphaFoldDB" id="A0ABD0VAQ7"/>
<comment type="caution">
    <text evidence="1">The sequence shown here is derived from an EMBL/GenBank/DDBJ whole genome shotgun (WGS) entry which is preliminary data.</text>
</comment>
<proteinExistence type="predicted"/>
<accession>A0ABD0VAQ7</accession>